<organism evidence="1 2">
    <name type="scientific">Paenibacillus tyrfis</name>
    <dbReference type="NCBI Taxonomy" id="1501230"/>
    <lineage>
        <taxon>Bacteria</taxon>
        <taxon>Bacillati</taxon>
        <taxon>Bacillota</taxon>
        <taxon>Bacilli</taxon>
        <taxon>Bacillales</taxon>
        <taxon>Paenibacillaceae</taxon>
        <taxon>Paenibacillus</taxon>
    </lineage>
</organism>
<dbReference type="AlphaFoldDB" id="A0A081P2K9"/>
<comment type="caution">
    <text evidence="1">The sequence shown here is derived from an EMBL/GenBank/DDBJ whole genome shotgun (WGS) entry which is preliminary data.</text>
</comment>
<sequence length="180" mass="20316">MKSGGEYVSARTPMERQLASIWRDVLGVEPIGVKDIVMVDSKRITRMRKQTGQEMWDHIDHILDILPEPFNEVFNAPVTKDKAKKKMYAYMDYGNELVNTGTVRANIHGLVADGLIAGRMADSDALLWKQAAPSRYTEYEVIGDHQQVLAPGFVEENAKVIQYIVEKIVEQKVGKDQVLV</sequence>
<evidence type="ECO:0000313" key="1">
    <source>
        <dbReference type="EMBL" id="KEQ24932.1"/>
    </source>
</evidence>
<keyword evidence="2" id="KW-1185">Reference proteome</keyword>
<proteinExistence type="predicted"/>
<reference evidence="1 2" key="1">
    <citation type="submission" date="2014-06" db="EMBL/GenBank/DDBJ databases">
        <title>Draft genome sequence of Paenibacillus sp. MSt1.</title>
        <authorList>
            <person name="Aw Y.K."/>
            <person name="Ong K.S."/>
            <person name="Gan H.M."/>
            <person name="Lee S.M."/>
        </authorList>
    </citation>
    <scope>NUCLEOTIDE SEQUENCE [LARGE SCALE GENOMIC DNA]</scope>
    <source>
        <strain evidence="1 2">MSt1</strain>
    </source>
</reference>
<gene>
    <name evidence="1" type="ORF">ET33_06120</name>
</gene>
<dbReference type="eggNOG" id="COG3319">
    <property type="taxonomic scope" value="Bacteria"/>
</dbReference>
<dbReference type="Proteomes" id="UP000028123">
    <property type="component" value="Unassembled WGS sequence"/>
</dbReference>
<dbReference type="Gene3D" id="3.40.50.1820">
    <property type="entry name" value="alpha/beta hydrolase"/>
    <property type="match status" value="1"/>
</dbReference>
<dbReference type="InterPro" id="IPR029058">
    <property type="entry name" value="AB_hydrolase_fold"/>
</dbReference>
<protein>
    <submittedName>
        <fullName evidence="1">Uncharacterized protein</fullName>
    </submittedName>
</protein>
<accession>A0A081P2K9</accession>
<evidence type="ECO:0000313" key="2">
    <source>
        <dbReference type="Proteomes" id="UP000028123"/>
    </source>
</evidence>
<dbReference type="EMBL" id="JNVM01000013">
    <property type="protein sequence ID" value="KEQ24932.1"/>
    <property type="molecule type" value="Genomic_DNA"/>
</dbReference>
<name>A0A081P2K9_9BACL</name>